<comment type="caution">
    <text evidence="1">The sequence shown here is derived from an EMBL/GenBank/DDBJ whole genome shotgun (WGS) entry which is preliminary data.</text>
</comment>
<evidence type="ECO:0000313" key="1">
    <source>
        <dbReference type="EMBL" id="GAH02423.1"/>
    </source>
</evidence>
<feature type="non-terminal residue" evidence="1">
    <location>
        <position position="1"/>
    </location>
</feature>
<reference evidence="1" key="1">
    <citation type="journal article" date="2014" name="Front. Microbiol.">
        <title>High frequency of phylogenetically diverse reductive dehalogenase-homologous genes in deep subseafloor sedimentary metagenomes.</title>
        <authorList>
            <person name="Kawai M."/>
            <person name="Futagami T."/>
            <person name="Toyoda A."/>
            <person name="Takaki Y."/>
            <person name="Nishi S."/>
            <person name="Hori S."/>
            <person name="Arai W."/>
            <person name="Tsubouchi T."/>
            <person name="Morono Y."/>
            <person name="Uchiyama I."/>
            <person name="Ito T."/>
            <person name="Fujiyama A."/>
            <person name="Inagaki F."/>
            <person name="Takami H."/>
        </authorList>
    </citation>
    <scope>NUCLEOTIDE SEQUENCE</scope>
    <source>
        <strain evidence="1">Expedition CK06-06</strain>
    </source>
</reference>
<name>X1E180_9ZZZZ</name>
<organism evidence="1">
    <name type="scientific">marine sediment metagenome</name>
    <dbReference type="NCBI Taxonomy" id="412755"/>
    <lineage>
        <taxon>unclassified sequences</taxon>
        <taxon>metagenomes</taxon>
        <taxon>ecological metagenomes</taxon>
    </lineage>
</organism>
<dbReference type="AlphaFoldDB" id="X1E180"/>
<proteinExistence type="predicted"/>
<accession>X1E180</accession>
<sequence>ERAYKNALFKSANKGELNIDALKNSLSSVGGTLEKEKLFHSLLKKK</sequence>
<gene>
    <name evidence="1" type="ORF">S01H4_41860</name>
</gene>
<dbReference type="EMBL" id="BART01022924">
    <property type="protein sequence ID" value="GAH02423.1"/>
    <property type="molecule type" value="Genomic_DNA"/>
</dbReference>
<protein>
    <submittedName>
        <fullName evidence="1">Uncharacterized protein</fullName>
    </submittedName>
</protein>